<evidence type="ECO:0000313" key="2">
    <source>
        <dbReference type="EMBL" id="GMN59426.1"/>
    </source>
</evidence>
<evidence type="ECO:0000256" key="1">
    <source>
        <dbReference type="SAM" id="MobiDB-lite"/>
    </source>
</evidence>
<comment type="caution">
    <text evidence="2">The sequence shown here is derived from an EMBL/GenBank/DDBJ whole genome shotgun (WGS) entry which is preliminary data.</text>
</comment>
<feature type="region of interest" description="Disordered" evidence="1">
    <location>
        <begin position="78"/>
        <end position="101"/>
    </location>
</feature>
<dbReference type="EMBL" id="BTGU01000087">
    <property type="protein sequence ID" value="GMN59426.1"/>
    <property type="molecule type" value="Genomic_DNA"/>
</dbReference>
<reference evidence="2" key="1">
    <citation type="submission" date="2023-07" db="EMBL/GenBank/DDBJ databases">
        <title>draft genome sequence of fig (Ficus carica).</title>
        <authorList>
            <person name="Takahashi T."/>
            <person name="Nishimura K."/>
        </authorList>
    </citation>
    <scope>NUCLEOTIDE SEQUENCE</scope>
</reference>
<dbReference type="AlphaFoldDB" id="A0AA88DQ25"/>
<feature type="region of interest" description="Disordered" evidence="1">
    <location>
        <begin position="1"/>
        <end position="40"/>
    </location>
</feature>
<dbReference type="Proteomes" id="UP001187192">
    <property type="component" value="Unassembled WGS sequence"/>
</dbReference>
<accession>A0AA88DQ25</accession>
<gene>
    <name evidence="2" type="ORF">TIFTF001_028515</name>
</gene>
<feature type="compositionally biased region" description="Polar residues" evidence="1">
    <location>
        <begin position="16"/>
        <end position="36"/>
    </location>
</feature>
<keyword evidence="3" id="KW-1185">Reference proteome</keyword>
<organism evidence="2 3">
    <name type="scientific">Ficus carica</name>
    <name type="common">Common fig</name>
    <dbReference type="NCBI Taxonomy" id="3494"/>
    <lineage>
        <taxon>Eukaryota</taxon>
        <taxon>Viridiplantae</taxon>
        <taxon>Streptophyta</taxon>
        <taxon>Embryophyta</taxon>
        <taxon>Tracheophyta</taxon>
        <taxon>Spermatophyta</taxon>
        <taxon>Magnoliopsida</taxon>
        <taxon>eudicotyledons</taxon>
        <taxon>Gunneridae</taxon>
        <taxon>Pentapetalae</taxon>
        <taxon>rosids</taxon>
        <taxon>fabids</taxon>
        <taxon>Rosales</taxon>
        <taxon>Moraceae</taxon>
        <taxon>Ficeae</taxon>
        <taxon>Ficus</taxon>
    </lineage>
</organism>
<name>A0AA88DQ25_FICCA</name>
<proteinExistence type="predicted"/>
<sequence length="101" mass="11262">MKSTSESAKRKIQDSPHMNSGTKESCNSKTTGTNLKSAKEKDMIDVSNTFSSPRAFQITKQYSDISYTTQVENNQNLFTSNSTESEFNDQESGVSIKDYAE</sequence>
<protein>
    <submittedName>
        <fullName evidence="2">Uncharacterized protein</fullName>
    </submittedName>
</protein>
<feature type="compositionally biased region" description="Polar residues" evidence="1">
    <location>
        <begin position="78"/>
        <end position="93"/>
    </location>
</feature>
<evidence type="ECO:0000313" key="3">
    <source>
        <dbReference type="Proteomes" id="UP001187192"/>
    </source>
</evidence>